<organism evidence="1 2">
    <name type="scientific">Hallella multisaccharivorax DSM 17128</name>
    <dbReference type="NCBI Taxonomy" id="688246"/>
    <lineage>
        <taxon>Bacteria</taxon>
        <taxon>Pseudomonadati</taxon>
        <taxon>Bacteroidota</taxon>
        <taxon>Bacteroidia</taxon>
        <taxon>Bacteroidales</taxon>
        <taxon>Prevotellaceae</taxon>
        <taxon>Hallella</taxon>
    </lineage>
</organism>
<evidence type="ECO:0000313" key="1">
    <source>
        <dbReference type="EMBL" id="EGN56864.1"/>
    </source>
</evidence>
<evidence type="ECO:0000313" key="2">
    <source>
        <dbReference type="Proteomes" id="UP000002772"/>
    </source>
</evidence>
<protein>
    <recommendedName>
        <fullName evidence="3">Transposase</fullName>
    </recommendedName>
</protein>
<reference evidence="2" key="1">
    <citation type="journal article" date="2011" name="Stand. Genomic Sci.">
        <title>Non-contiguous finished genome sequence of the opportunistic oral pathogen Prevotella multisaccharivorax type strain (PPPA20).</title>
        <authorList>
            <person name="Pati A."/>
            <person name="Gronow S."/>
            <person name="Lu M."/>
            <person name="Lapidus A."/>
            <person name="Nolan M."/>
            <person name="Lucas S."/>
            <person name="Hammon N."/>
            <person name="Deshpande S."/>
            <person name="Cheng J.F."/>
            <person name="Tapia R."/>
            <person name="Han C."/>
            <person name="Goodwin L."/>
            <person name="Pitluck S."/>
            <person name="Liolios K."/>
            <person name="Pagani I."/>
            <person name="Mavromatis K."/>
            <person name="Mikhailova N."/>
            <person name="Huntemann M."/>
            <person name="Chen A."/>
            <person name="Palaniappan K."/>
            <person name="Land M."/>
            <person name="Hauser L."/>
            <person name="Detter J.C."/>
            <person name="Brambilla E.M."/>
            <person name="Rohde M."/>
            <person name="Goker M."/>
            <person name="Woyke T."/>
            <person name="Bristow J."/>
            <person name="Eisen J.A."/>
            <person name="Markowitz V."/>
            <person name="Hugenholtz P."/>
            <person name="Kyrpides N.C."/>
            <person name="Klenk H.P."/>
            <person name="Ivanova N."/>
        </authorList>
    </citation>
    <scope>NUCLEOTIDE SEQUENCE [LARGE SCALE GENOMIC DNA]</scope>
    <source>
        <strain evidence="2">DSM 17128</strain>
    </source>
</reference>
<dbReference type="RefSeq" id="WP_007574178.1">
    <property type="nucleotide sequence ID" value="NZ_BPTS01000001.1"/>
</dbReference>
<proteinExistence type="predicted"/>
<sequence length="440" mass="50526">MRTIKKRQDGNSDKEPKQITFRTIRGFKFKEFVVSLATRLRARVKVCGVRSIRSILDIVNESFHGELFDETPSHQTIEDWCEKAGLDVCTGAKDLFKNEEYVSIVDESISVGKQKLLLELAAPAKHPGRPLKQSDVSIVSMAVSPSWNTEATKQQMDKTHKRIGHGPKYSVTDNGYNLCGACRQLGITHHRDISHTFGVILKKHYGNCIDFKKLTEIMEKNRLKYHLTDKAIFLPPKQRAIARFMNCSQWIGWAKNTVGKYDTLTSEGKEACKFAKEYESLITELDAVIECMAYVEKRCKQDGLSKNLAYFLQWYIARTLVTAKGATHRMRMTGIDMYEYLRDECKVLKTDKDLHIISSDIIESCFGTFKATKSPDKLCGITKHVLVLPLAMLFTSRQKRLEFDFKAAMENVHYKDLREWKDLNLYGNPAMERRDILRKA</sequence>
<gene>
    <name evidence="1" type="ORF">Premu_1446</name>
</gene>
<dbReference type="eggNOG" id="COG2801">
    <property type="taxonomic scope" value="Bacteria"/>
</dbReference>
<dbReference type="AlphaFoldDB" id="F8NAW6"/>
<dbReference type="Proteomes" id="UP000002772">
    <property type="component" value="Unassembled WGS sequence"/>
</dbReference>
<name>F8NAW6_9BACT</name>
<dbReference type="HOGENOM" id="CLU_719362_0_0_10"/>
<accession>F8NAW6</accession>
<dbReference type="EMBL" id="GL945017">
    <property type="protein sequence ID" value="EGN56864.1"/>
    <property type="molecule type" value="Genomic_DNA"/>
</dbReference>
<evidence type="ECO:0008006" key="3">
    <source>
        <dbReference type="Google" id="ProtNLM"/>
    </source>
</evidence>
<keyword evidence="2" id="KW-1185">Reference proteome</keyword>